<gene>
    <name evidence="2" type="ORF">FKZ59_05600</name>
</gene>
<feature type="domain" description="Macro" evidence="1">
    <location>
        <begin position="1"/>
        <end position="166"/>
    </location>
</feature>
<dbReference type="CDD" id="cd02908">
    <property type="entry name" value="Macro_OAADPr_deacetylase"/>
    <property type="match status" value="1"/>
</dbReference>
<evidence type="ECO:0000313" key="3">
    <source>
        <dbReference type="Proteomes" id="UP000315753"/>
    </source>
</evidence>
<protein>
    <submittedName>
        <fullName evidence="2">Macro domain-containing protein</fullName>
    </submittedName>
</protein>
<name>A0A540V3W8_9BACL</name>
<evidence type="ECO:0000313" key="2">
    <source>
        <dbReference type="EMBL" id="TQE91450.1"/>
    </source>
</evidence>
<dbReference type="SMART" id="SM00506">
    <property type="entry name" value="A1pp"/>
    <property type="match status" value="1"/>
</dbReference>
<dbReference type="InterPro" id="IPR002589">
    <property type="entry name" value="Macro_dom"/>
</dbReference>
<reference evidence="2 3" key="1">
    <citation type="submission" date="2019-06" db="EMBL/GenBank/DDBJ databases">
        <title>Genome sequence of Ureibacillus terrenus.</title>
        <authorList>
            <person name="Maclea K.S."/>
            <person name="Simoes M."/>
        </authorList>
    </citation>
    <scope>NUCLEOTIDE SEQUENCE [LARGE SCALE GENOMIC DNA]</scope>
    <source>
        <strain evidence="2 3">ATCC BAA-384</strain>
    </source>
</reference>
<dbReference type="Proteomes" id="UP000315753">
    <property type="component" value="Unassembled WGS sequence"/>
</dbReference>
<dbReference type="InterPro" id="IPR043472">
    <property type="entry name" value="Macro_dom-like"/>
</dbReference>
<dbReference type="PANTHER" id="PTHR11106">
    <property type="entry name" value="GANGLIOSIDE INDUCED DIFFERENTIATION ASSOCIATED PROTEIN 2-RELATED"/>
    <property type="match status" value="1"/>
</dbReference>
<dbReference type="OrthoDB" id="6194521at2"/>
<proteinExistence type="predicted"/>
<dbReference type="PROSITE" id="PS51154">
    <property type="entry name" value="MACRO"/>
    <property type="match status" value="1"/>
</dbReference>
<dbReference type="PANTHER" id="PTHR11106:SF27">
    <property type="entry name" value="MACRO DOMAIN-CONTAINING PROTEIN"/>
    <property type="match status" value="1"/>
</dbReference>
<dbReference type="Gene3D" id="3.40.220.10">
    <property type="entry name" value="Leucine Aminopeptidase, subunit E, domain 1"/>
    <property type="match status" value="1"/>
</dbReference>
<dbReference type="EMBL" id="VIGD01000005">
    <property type="protein sequence ID" value="TQE91450.1"/>
    <property type="molecule type" value="Genomic_DNA"/>
</dbReference>
<dbReference type="SUPFAM" id="SSF52949">
    <property type="entry name" value="Macro domain-like"/>
    <property type="match status" value="1"/>
</dbReference>
<evidence type="ECO:0000259" key="1">
    <source>
        <dbReference type="PROSITE" id="PS51154"/>
    </source>
</evidence>
<keyword evidence="3" id="KW-1185">Reference proteome</keyword>
<dbReference type="Pfam" id="PF01661">
    <property type="entry name" value="Macro"/>
    <property type="match status" value="1"/>
</dbReference>
<comment type="caution">
    <text evidence="2">The sequence shown here is derived from an EMBL/GenBank/DDBJ whole genome shotgun (WGS) entry which is preliminary data.</text>
</comment>
<accession>A0A540V3W8</accession>
<dbReference type="AlphaFoldDB" id="A0A540V3W8"/>
<sequence>MTLQIVQKDITTMAVDAIVNAANSRLQMGGGVCGAIFRAAGAKELQEACDKIGHCPVGEAVITDGFRLPAKFIIHTVGPVWQGGHQQEAELLASCYQESLKLAKEHGCRSIAFPVISSGIFGYPRREALEVAITAIQEFLKENEMDVYIAVIDQDMLQMGKALLKS</sequence>
<dbReference type="RefSeq" id="WP_141601765.1">
    <property type="nucleotide sequence ID" value="NZ_JARMSB010000005.1"/>
</dbReference>
<organism evidence="2 3">
    <name type="scientific">Ureibacillus terrenus</name>
    <dbReference type="NCBI Taxonomy" id="118246"/>
    <lineage>
        <taxon>Bacteria</taxon>
        <taxon>Bacillati</taxon>
        <taxon>Bacillota</taxon>
        <taxon>Bacilli</taxon>
        <taxon>Bacillales</taxon>
        <taxon>Caryophanaceae</taxon>
        <taxon>Ureibacillus</taxon>
    </lineage>
</organism>